<dbReference type="EMBL" id="RAPN01000001">
    <property type="protein sequence ID" value="RKD92164.1"/>
    <property type="molecule type" value="Genomic_DNA"/>
</dbReference>
<gene>
    <name evidence="3" type="ORF">BC643_2534</name>
</gene>
<keyword evidence="3" id="KW-0413">Isomerase</keyword>
<keyword evidence="1" id="KW-0676">Redox-active center</keyword>
<sequence length="157" mass="17890">MLLIIFVGALIAGVAGAFYLKRHYFDSMSLSRLNLVDLTGEKVDPKLFVGKPVVLVFWATWCPSCRKELPEFDRVRKSLGDDVLFVAISDEDLGEINEFVRSKEYGFDFYKSDSNLLFYGIRTIPRTFFFDAKGKLVAEAQKLITADELLGYIKQIQ</sequence>
<dbReference type="CDD" id="cd02966">
    <property type="entry name" value="TlpA_like_family"/>
    <property type="match status" value="1"/>
</dbReference>
<dbReference type="Proteomes" id="UP000283387">
    <property type="component" value="Unassembled WGS sequence"/>
</dbReference>
<dbReference type="SUPFAM" id="SSF52833">
    <property type="entry name" value="Thioredoxin-like"/>
    <property type="match status" value="1"/>
</dbReference>
<dbReference type="InterPro" id="IPR000866">
    <property type="entry name" value="AhpC/TSA"/>
</dbReference>
<name>A0A419W9R8_9BACT</name>
<dbReference type="GO" id="GO:0016209">
    <property type="term" value="F:antioxidant activity"/>
    <property type="evidence" value="ECO:0007669"/>
    <property type="project" value="InterPro"/>
</dbReference>
<dbReference type="Gene3D" id="3.40.30.10">
    <property type="entry name" value="Glutaredoxin"/>
    <property type="match status" value="1"/>
</dbReference>
<evidence type="ECO:0000313" key="3">
    <source>
        <dbReference type="EMBL" id="RKD92164.1"/>
    </source>
</evidence>
<evidence type="ECO:0000259" key="2">
    <source>
        <dbReference type="PROSITE" id="PS51352"/>
    </source>
</evidence>
<dbReference type="PROSITE" id="PS51352">
    <property type="entry name" value="THIOREDOXIN_2"/>
    <property type="match status" value="1"/>
</dbReference>
<dbReference type="PROSITE" id="PS00194">
    <property type="entry name" value="THIOREDOXIN_1"/>
    <property type="match status" value="1"/>
</dbReference>
<dbReference type="InterPro" id="IPR017937">
    <property type="entry name" value="Thioredoxin_CS"/>
</dbReference>
<evidence type="ECO:0000256" key="1">
    <source>
        <dbReference type="ARBA" id="ARBA00023284"/>
    </source>
</evidence>
<keyword evidence="4" id="KW-1185">Reference proteome</keyword>
<dbReference type="AlphaFoldDB" id="A0A419W9R8"/>
<dbReference type="PANTHER" id="PTHR42852:SF17">
    <property type="entry name" value="THIOREDOXIN-LIKE PROTEIN HI_1115"/>
    <property type="match status" value="1"/>
</dbReference>
<dbReference type="InterPro" id="IPR013766">
    <property type="entry name" value="Thioredoxin_domain"/>
</dbReference>
<reference evidence="3 4" key="1">
    <citation type="submission" date="2018-09" db="EMBL/GenBank/DDBJ databases">
        <title>Genomic Encyclopedia of Archaeal and Bacterial Type Strains, Phase II (KMG-II): from individual species to whole genera.</title>
        <authorList>
            <person name="Goeker M."/>
        </authorList>
    </citation>
    <scope>NUCLEOTIDE SEQUENCE [LARGE SCALE GENOMIC DNA]</scope>
    <source>
        <strain evidence="3 4">DSM 27148</strain>
    </source>
</reference>
<comment type="caution">
    <text evidence="3">The sequence shown here is derived from an EMBL/GenBank/DDBJ whole genome shotgun (WGS) entry which is preliminary data.</text>
</comment>
<protein>
    <submittedName>
        <fullName evidence="3">Thiol-disulfide isomerase/thioredoxin</fullName>
    </submittedName>
</protein>
<accession>A0A419W9R8</accession>
<evidence type="ECO:0000313" key="4">
    <source>
        <dbReference type="Proteomes" id="UP000283387"/>
    </source>
</evidence>
<organism evidence="3 4">
    <name type="scientific">Mangrovibacterium diazotrophicum</name>
    <dbReference type="NCBI Taxonomy" id="1261403"/>
    <lineage>
        <taxon>Bacteria</taxon>
        <taxon>Pseudomonadati</taxon>
        <taxon>Bacteroidota</taxon>
        <taxon>Bacteroidia</taxon>
        <taxon>Marinilabiliales</taxon>
        <taxon>Prolixibacteraceae</taxon>
        <taxon>Mangrovibacterium</taxon>
    </lineage>
</organism>
<proteinExistence type="predicted"/>
<dbReference type="PANTHER" id="PTHR42852">
    <property type="entry name" value="THIOL:DISULFIDE INTERCHANGE PROTEIN DSBE"/>
    <property type="match status" value="1"/>
</dbReference>
<dbReference type="InterPro" id="IPR050553">
    <property type="entry name" value="Thioredoxin_ResA/DsbE_sf"/>
</dbReference>
<dbReference type="GO" id="GO:0016491">
    <property type="term" value="F:oxidoreductase activity"/>
    <property type="evidence" value="ECO:0007669"/>
    <property type="project" value="InterPro"/>
</dbReference>
<dbReference type="GO" id="GO:0016853">
    <property type="term" value="F:isomerase activity"/>
    <property type="evidence" value="ECO:0007669"/>
    <property type="project" value="UniProtKB-KW"/>
</dbReference>
<dbReference type="Pfam" id="PF00578">
    <property type="entry name" value="AhpC-TSA"/>
    <property type="match status" value="1"/>
</dbReference>
<dbReference type="InterPro" id="IPR036249">
    <property type="entry name" value="Thioredoxin-like_sf"/>
</dbReference>
<feature type="domain" description="Thioredoxin" evidence="2">
    <location>
        <begin position="24"/>
        <end position="157"/>
    </location>
</feature>